<keyword evidence="6" id="KW-1185">Reference proteome</keyword>
<dbReference type="InterPro" id="IPR003439">
    <property type="entry name" value="ABC_transporter-like_ATP-bd"/>
</dbReference>
<dbReference type="OrthoDB" id="1114670at2"/>
<dbReference type="EMBL" id="CP002955">
    <property type="protein sequence ID" value="AEL23794.1"/>
    <property type="molecule type" value="Genomic_DNA"/>
</dbReference>
<dbReference type="Pfam" id="PF00005">
    <property type="entry name" value="ABC_tran"/>
    <property type="match status" value="1"/>
</dbReference>
<dbReference type="PANTHER" id="PTHR24220:SF659">
    <property type="entry name" value="TRANSPORTER, PUTATIVE-RELATED"/>
    <property type="match status" value="1"/>
</dbReference>
<dbReference type="PROSITE" id="PS50893">
    <property type="entry name" value="ABC_TRANSPORTER_2"/>
    <property type="match status" value="1"/>
</dbReference>
<evidence type="ECO:0000256" key="3">
    <source>
        <dbReference type="ARBA" id="ARBA00022840"/>
    </source>
</evidence>
<dbReference type="Gene3D" id="3.40.50.300">
    <property type="entry name" value="P-loop containing nucleotide triphosphate hydrolases"/>
    <property type="match status" value="1"/>
</dbReference>
<proteinExistence type="predicted"/>
<name>G0IXV5_CYCMS</name>
<dbReference type="SUPFAM" id="SSF52540">
    <property type="entry name" value="P-loop containing nucleoside triphosphate hydrolases"/>
    <property type="match status" value="1"/>
</dbReference>
<protein>
    <submittedName>
        <fullName evidence="5">ABC transporter related protein</fullName>
    </submittedName>
</protein>
<dbReference type="PANTHER" id="PTHR24220">
    <property type="entry name" value="IMPORT ATP-BINDING PROTEIN"/>
    <property type="match status" value="1"/>
</dbReference>
<dbReference type="InterPro" id="IPR017911">
    <property type="entry name" value="MacB-like_ATP-bd"/>
</dbReference>
<gene>
    <name evidence="5" type="ordered locus">Cycma_0009</name>
</gene>
<dbReference type="CDD" id="cd03255">
    <property type="entry name" value="ABC_MJ0796_LolCDE_FtsE"/>
    <property type="match status" value="1"/>
</dbReference>
<dbReference type="STRING" id="880070.Cycma_0009"/>
<accession>G0IXV5</accession>
<organism evidence="5 6">
    <name type="scientific">Cyclobacterium marinum (strain ATCC 25205 / DSM 745 / LMG 13164 / NCIMB 1802)</name>
    <name type="common">Flectobacillus marinus</name>
    <dbReference type="NCBI Taxonomy" id="880070"/>
    <lineage>
        <taxon>Bacteria</taxon>
        <taxon>Pseudomonadati</taxon>
        <taxon>Bacteroidota</taxon>
        <taxon>Cytophagia</taxon>
        <taxon>Cytophagales</taxon>
        <taxon>Cyclobacteriaceae</taxon>
        <taxon>Cyclobacterium</taxon>
    </lineage>
</organism>
<keyword evidence="1" id="KW-0813">Transport</keyword>
<dbReference type="RefSeq" id="WP_014018093.1">
    <property type="nucleotide sequence ID" value="NC_015914.1"/>
</dbReference>
<evidence type="ECO:0000256" key="2">
    <source>
        <dbReference type="ARBA" id="ARBA00022741"/>
    </source>
</evidence>
<evidence type="ECO:0000313" key="5">
    <source>
        <dbReference type="EMBL" id="AEL23794.1"/>
    </source>
</evidence>
<dbReference type="KEGG" id="cmr:Cycma_0009"/>
<evidence type="ECO:0000313" key="6">
    <source>
        <dbReference type="Proteomes" id="UP000001635"/>
    </source>
</evidence>
<keyword evidence="2" id="KW-0547">Nucleotide-binding</keyword>
<dbReference type="GO" id="GO:0016887">
    <property type="term" value="F:ATP hydrolysis activity"/>
    <property type="evidence" value="ECO:0007669"/>
    <property type="project" value="InterPro"/>
</dbReference>
<dbReference type="GO" id="GO:0005886">
    <property type="term" value="C:plasma membrane"/>
    <property type="evidence" value="ECO:0007669"/>
    <property type="project" value="TreeGrafter"/>
</dbReference>
<dbReference type="SMART" id="SM00382">
    <property type="entry name" value="AAA"/>
    <property type="match status" value="1"/>
</dbReference>
<dbReference type="InterPro" id="IPR027417">
    <property type="entry name" value="P-loop_NTPase"/>
</dbReference>
<reference evidence="6" key="1">
    <citation type="submission" date="2011-07" db="EMBL/GenBank/DDBJ databases">
        <title>The complete genome of Cyclobacterium marinum DSM 745.</title>
        <authorList>
            <person name="Lucas S."/>
            <person name="Han J."/>
            <person name="Lapidus A."/>
            <person name="Bruce D."/>
            <person name="Goodwin L."/>
            <person name="Pitluck S."/>
            <person name="Peters L."/>
            <person name="Kyrpides N."/>
            <person name="Mavromatis K."/>
            <person name="Ivanova N."/>
            <person name="Ovchinnikova G."/>
            <person name="Chertkov O."/>
            <person name="Detter J.C."/>
            <person name="Tapia R."/>
            <person name="Han C."/>
            <person name="Land M."/>
            <person name="Hauser L."/>
            <person name="Markowitz V."/>
            <person name="Cheng J.-F."/>
            <person name="Hugenholtz P."/>
            <person name="Woyke T."/>
            <person name="Wu D."/>
            <person name="Tindall B."/>
            <person name="Schuetze A."/>
            <person name="Brambilla E."/>
            <person name="Klenk H.-P."/>
            <person name="Eisen J.A."/>
        </authorList>
    </citation>
    <scope>NUCLEOTIDE SEQUENCE [LARGE SCALE GENOMIC DNA]</scope>
    <source>
        <strain evidence="6">ATCC 25205 / DSM 745 / LMG 13164 / NCIMB 1802</strain>
    </source>
</reference>
<dbReference type="AlphaFoldDB" id="G0IXV5"/>
<dbReference type="eggNOG" id="COG1136">
    <property type="taxonomic scope" value="Bacteria"/>
</dbReference>
<dbReference type="InterPro" id="IPR003593">
    <property type="entry name" value="AAA+_ATPase"/>
</dbReference>
<evidence type="ECO:0000256" key="1">
    <source>
        <dbReference type="ARBA" id="ARBA00022448"/>
    </source>
</evidence>
<evidence type="ECO:0000259" key="4">
    <source>
        <dbReference type="PROSITE" id="PS50893"/>
    </source>
</evidence>
<dbReference type="InterPro" id="IPR015854">
    <property type="entry name" value="ABC_transpr_LolD-like"/>
</dbReference>
<dbReference type="GO" id="GO:0022857">
    <property type="term" value="F:transmembrane transporter activity"/>
    <property type="evidence" value="ECO:0007669"/>
    <property type="project" value="TreeGrafter"/>
</dbReference>
<dbReference type="HOGENOM" id="CLU_000604_1_22_10"/>
<keyword evidence="3" id="KW-0067">ATP-binding</keyword>
<dbReference type="Proteomes" id="UP000001635">
    <property type="component" value="Chromosome"/>
</dbReference>
<sequence>MIVVEDLQFSYENQLNIEIPNIKLKLGEELLILGKSGSGKTTLLNILGGLLAPKKGEVIIDGTSLYQLKENDLDQFRGRNIGIVFQKPHLLKPLTVSENVALPYFFSKNLSADKVQYYLDQLGILNKQHARIHTLSEGEAQRVSIARALINGPKVILADEPTASLDDENANLVVELLKSQAKKLGAALIIVTHDSRIKNQIVNRITLNSSGV</sequence>
<dbReference type="GO" id="GO:0005524">
    <property type="term" value="F:ATP binding"/>
    <property type="evidence" value="ECO:0007669"/>
    <property type="project" value="UniProtKB-KW"/>
</dbReference>
<feature type="domain" description="ABC transporter" evidence="4">
    <location>
        <begin position="2"/>
        <end position="212"/>
    </location>
</feature>